<dbReference type="InterPro" id="IPR021443">
    <property type="entry name" value="DUF3093"/>
</dbReference>
<feature type="transmembrane region" description="Helical" evidence="1">
    <location>
        <begin position="24"/>
        <end position="42"/>
    </location>
</feature>
<evidence type="ECO:0000313" key="3">
    <source>
        <dbReference type="Proteomes" id="UP001501343"/>
    </source>
</evidence>
<sequence length="164" mass="17373">MQMSSTHVETPVGLRYRERLSPSLWVLVAAAVCGPMAALVFSPIDTTLALVVGALVGVGIVALLVAGSPTLEVRDGMLRAGRARIPVDLLGDPVISTGDDARTARGPELDPRAWHVIRGGIDGVAVFPVVDPDDPTPVWVVSSRTPDRLAAAVRRAREAVQEQR</sequence>
<evidence type="ECO:0000256" key="1">
    <source>
        <dbReference type="SAM" id="Phobius"/>
    </source>
</evidence>
<gene>
    <name evidence="2" type="ORF">GCM10009775_00940</name>
</gene>
<feature type="transmembrane region" description="Helical" evidence="1">
    <location>
        <begin position="48"/>
        <end position="67"/>
    </location>
</feature>
<keyword evidence="1" id="KW-0472">Membrane</keyword>
<evidence type="ECO:0000313" key="2">
    <source>
        <dbReference type="EMBL" id="GAA1912157.1"/>
    </source>
</evidence>
<accession>A0ABN2P715</accession>
<protein>
    <submittedName>
        <fullName evidence="2">DUF3093 domain-containing protein</fullName>
    </submittedName>
</protein>
<reference evidence="2 3" key="1">
    <citation type="journal article" date="2019" name="Int. J. Syst. Evol. Microbiol.">
        <title>The Global Catalogue of Microorganisms (GCM) 10K type strain sequencing project: providing services to taxonomists for standard genome sequencing and annotation.</title>
        <authorList>
            <consortium name="The Broad Institute Genomics Platform"/>
            <consortium name="The Broad Institute Genome Sequencing Center for Infectious Disease"/>
            <person name="Wu L."/>
            <person name="Ma J."/>
        </authorList>
    </citation>
    <scope>NUCLEOTIDE SEQUENCE [LARGE SCALE GENOMIC DNA]</scope>
    <source>
        <strain evidence="2 3">JCM 14900</strain>
    </source>
</reference>
<dbReference type="Pfam" id="PF11292">
    <property type="entry name" value="DUF3093"/>
    <property type="match status" value="1"/>
</dbReference>
<organism evidence="2 3">
    <name type="scientific">Microbacterium aoyamense</name>
    <dbReference type="NCBI Taxonomy" id="344166"/>
    <lineage>
        <taxon>Bacteria</taxon>
        <taxon>Bacillati</taxon>
        <taxon>Actinomycetota</taxon>
        <taxon>Actinomycetes</taxon>
        <taxon>Micrococcales</taxon>
        <taxon>Microbacteriaceae</taxon>
        <taxon>Microbacterium</taxon>
    </lineage>
</organism>
<keyword evidence="1" id="KW-0812">Transmembrane</keyword>
<dbReference type="Proteomes" id="UP001501343">
    <property type="component" value="Unassembled WGS sequence"/>
</dbReference>
<comment type="caution">
    <text evidence="2">The sequence shown here is derived from an EMBL/GenBank/DDBJ whole genome shotgun (WGS) entry which is preliminary data.</text>
</comment>
<dbReference type="EMBL" id="BAAAOF010000001">
    <property type="protein sequence ID" value="GAA1912157.1"/>
    <property type="molecule type" value="Genomic_DNA"/>
</dbReference>
<name>A0ABN2P715_9MICO</name>
<proteinExistence type="predicted"/>
<keyword evidence="1" id="KW-1133">Transmembrane helix</keyword>
<keyword evidence="3" id="KW-1185">Reference proteome</keyword>